<dbReference type="InterPro" id="IPR015421">
    <property type="entry name" value="PyrdxlP-dep_Trfase_major"/>
</dbReference>
<gene>
    <name evidence="6" type="ORF">GZ77_06380</name>
</gene>
<dbReference type="SUPFAM" id="SSF53383">
    <property type="entry name" value="PLP-dependent transferases"/>
    <property type="match status" value="1"/>
</dbReference>
<evidence type="ECO:0000313" key="6">
    <source>
        <dbReference type="EMBL" id="KEQ16086.1"/>
    </source>
</evidence>
<dbReference type="GO" id="GO:0000271">
    <property type="term" value="P:polysaccharide biosynthetic process"/>
    <property type="evidence" value="ECO:0007669"/>
    <property type="project" value="TreeGrafter"/>
</dbReference>
<dbReference type="Pfam" id="PF01041">
    <property type="entry name" value="DegT_DnrJ_EryC1"/>
    <property type="match status" value="1"/>
</dbReference>
<reference evidence="6 7" key="1">
    <citation type="submission" date="2014-06" db="EMBL/GenBank/DDBJ databases">
        <title>Whole Genome Sequences of Three Symbiotic Endozoicomonas Bacteria.</title>
        <authorList>
            <person name="Neave M.J."/>
            <person name="Apprill A."/>
            <person name="Voolstra C.R."/>
        </authorList>
    </citation>
    <scope>NUCLEOTIDE SEQUENCE [LARGE SCALE GENOMIC DNA]</scope>
    <source>
        <strain evidence="6 7">LMG 24815</strain>
    </source>
</reference>
<keyword evidence="6" id="KW-0808">Transferase</keyword>
<organism evidence="6 7">
    <name type="scientific">Endozoicomonas montiporae</name>
    <dbReference type="NCBI Taxonomy" id="1027273"/>
    <lineage>
        <taxon>Bacteria</taxon>
        <taxon>Pseudomonadati</taxon>
        <taxon>Pseudomonadota</taxon>
        <taxon>Gammaproteobacteria</taxon>
        <taxon>Oceanospirillales</taxon>
        <taxon>Endozoicomonadaceae</taxon>
        <taxon>Endozoicomonas</taxon>
    </lineage>
</organism>
<evidence type="ECO:0000313" key="7">
    <source>
        <dbReference type="Proteomes" id="UP000028006"/>
    </source>
</evidence>
<evidence type="ECO:0000256" key="4">
    <source>
        <dbReference type="PIRSR" id="PIRSR000390-2"/>
    </source>
</evidence>
<accession>A0A081NCB3</accession>
<feature type="active site" description="Proton acceptor" evidence="3">
    <location>
        <position position="185"/>
    </location>
</feature>
<keyword evidence="7" id="KW-1185">Reference proteome</keyword>
<protein>
    <submittedName>
        <fullName evidence="6">Aminotransferase</fullName>
    </submittedName>
</protein>
<dbReference type="PANTHER" id="PTHR30244:SF34">
    <property type="entry name" value="DTDP-4-AMINO-4,6-DIDEOXYGALACTOSE TRANSAMINASE"/>
    <property type="match status" value="1"/>
</dbReference>
<dbReference type="eggNOG" id="COG0399">
    <property type="taxonomic scope" value="Bacteria"/>
</dbReference>
<dbReference type="AlphaFoldDB" id="A0A081NCB3"/>
<dbReference type="InterPro" id="IPR015422">
    <property type="entry name" value="PyrdxlP-dep_Trfase_small"/>
</dbReference>
<proteinExistence type="inferred from homology"/>
<sequence>MPNPQFTSWPSFSKEEAKTVSNLLLSNRVNYWTGTEGREFEKEFAQFSQTEYAVAVANGTLALDLALKALTIGANDEVIVTSRTFLASASSIVTAGATPVFADVDPDSQNVTAESIKKVFTDKTRAIICVHLAGWPCEMDDIMSLAKEHELYVIEDCAQAHGAKYKGRSVGSIGHIGAWSFCQDKIMTTGGEGGMVTTNDPELWKAMWSYKDHGKSYDAVYNKQHPPGFRWLHESFGTNWRLTEMQSAIGRIQLTRMPEWSANRQQNAARINDVCRAFSALRVPQVPDYIEHACYKHYVFVRPEKLKPGWSRDRIVDEIVKLGVPCFQGSCSEVYLEKAFDNTGFRPEQRLPVAKELGETSLMFLVHPTLTDSEIEKTCSAIAQVMTLASLV</sequence>
<feature type="modified residue" description="N6-(pyridoxal phosphate)lysine" evidence="4">
    <location>
        <position position="185"/>
    </location>
</feature>
<name>A0A081NCB3_9GAMM</name>
<keyword evidence="1 4" id="KW-0663">Pyridoxal phosphate</keyword>
<dbReference type="InterPro" id="IPR000653">
    <property type="entry name" value="DegT/StrS_aminotransferase"/>
</dbReference>
<dbReference type="CDD" id="cd00616">
    <property type="entry name" value="AHBA_syn"/>
    <property type="match status" value="1"/>
</dbReference>
<keyword evidence="6" id="KW-0032">Aminotransferase</keyword>
<evidence type="ECO:0000256" key="2">
    <source>
        <dbReference type="ARBA" id="ARBA00037999"/>
    </source>
</evidence>
<dbReference type="RefSeq" id="WP_034873337.1">
    <property type="nucleotide sequence ID" value="NZ_JOKG01000001.1"/>
</dbReference>
<dbReference type="InterPro" id="IPR015424">
    <property type="entry name" value="PyrdxlP-dep_Trfase"/>
</dbReference>
<dbReference type="Gene3D" id="3.40.640.10">
    <property type="entry name" value="Type I PLP-dependent aspartate aminotransferase-like (Major domain)"/>
    <property type="match status" value="1"/>
</dbReference>
<dbReference type="GO" id="GO:0030170">
    <property type="term" value="F:pyridoxal phosphate binding"/>
    <property type="evidence" value="ECO:0007669"/>
    <property type="project" value="TreeGrafter"/>
</dbReference>
<comment type="caution">
    <text evidence="6">The sequence shown here is derived from an EMBL/GenBank/DDBJ whole genome shotgun (WGS) entry which is preliminary data.</text>
</comment>
<dbReference type="GO" id="GO:0008483">
    <property type="term" value="F:transaminase activity"/>
    <property type="evidence" value="ECO:0007669"/>
    <property type="project" value="UniProtKB-KW"/>
</dbReference>
<dbReference type="Gene3D" id="3.90.1150.10">
    <property type="entry name" value="Aspartate Aminotransferase, domain 1"/>
    <property type="match status" value="1"/>
</dbReference>
<dbReference type="PIRSF" id="PIRSF000390">
    <property type="entry name" value="PLP_StrS"/>
    <property type="match status" value="1"/>
</dbReference>
<evidence type="ECO:0000256" key="5">
    <source>
        <dbReference type="RuleBase" id="RU004508"/>
    </source>
</evidence>
<dbReference type="Proteomes" id="UP000028006">
    <property type="component" value="Unassembled WGS sequence"/>
</dbReference>
<evidence type="ECO:0000256" key="3">
    <source>
        <dbReference type="PIRSR" id="PIRSR000390-1"/>
    </source>
</evidence>
<comment type="similarity">
    <text evidence="2 5">Belongs to the DegT/DnrJ/EryC1 family.</text>
</comment>
<dbReference type="EMBL" id="JOKG01000001">
    <property type="protein sequence ID" value="KEQ16086.1"/>
    <property type="molecule type" value="Genomic_DNA"/>
</dbReference>
<evidence type="ECO:0000256" key="1">
    <source>
        <dbReference type="ARBA" id="ARBA00022898"/>
    </source>
</evidence>
<dbReference type="PANTHER" id="PTHR30244">
    <property type="entry name" value="TRANSAMINASE"/>
    <property type="match status" value="1"/>
</dbReference>